<dbReference type="EMBL" id="MN739264">
    <property type="protein sequence ID" value="QHS96158.1"/>
    <property type="molecule type" value="Genomic_DNA"/>
</dbReference>
<organism evidence="2">
    <name type="scientific">viral metagenome</name>
    <dbReference type="NCBI Taxonomy" id="1070528"/>
    <lineage>
        <taxon>unclassified sequences</taxon>
        <taxon>metagenomes</taxon>
        <taxon>organismal metagenomes</taxon>
    </lineage>
</organism>
<dbReference type="AlphaFoldDB" id="A0A6C0BXM5"/>
<proteinExistence type="predicted"/>
<dbReference type="InterPro" id="IPR055910">
    <property type="entry name" value="DUF7487"/>
</dbReference>
<protein>
    <recommendedName>
        <fullName evidence="1">DUF7487 domain-containing protein</fullName>
    </recommendedName>
</protein>
<feature type="domain" description="DUF7487" evidence="1">
    <location>
        <begin position="71"/>
        <end position="120"/>
    </location>
</feature>
<sequence>MSRYDYTYLKDLCEKNNIKLLHDYSCNSINIFSNIEGECLNENCNHHFSKSFRSLLKTNGYCLGCSKIFGKEKIKQTCLDKYGVDNPLKCQTVRDKMKNTCMEKYGVEYSSQCKEIQDKVKETNMSRYGVTCGLKLEETKNKIKKTCMEKYGVEYPSQSHLIKEKKKISAIKKYGVEHISQAEEVKEKKKQTCFMNHGVEHPMQSGEIKEKGKETCMKHFGVEYSLQSSEVRDKGKVTCLEKYGVEHPLQNEEIRNKIKETCIEKYGVEYPSQSEEVKNKIKETYLKKYGVEHNMHVPELSEKCSHQSYLSKEYTLPSGKVIKIQGYEKFAWNHLLFQEKICENDIVYERINVPELWYLDNEGKKHRHYVDIYIHSKNLCIEVKSSWTAYKKQDNIFIKQECAKELGYLYEIWVYDAKGNIVEKFK</sequence>
<evidence type="ECO:0000259" key="1">
    <source>
        <dbReference type="Pfam" id="PF24308"/>
    </source>
</evidence>
<feature type="domain" description="DUF7487" evidence="1">
    <location>
        <begin position="187"/>
        <end position="408"/>
    </location>
</feature>
<accession>A0A6C0BXM5</accession>
<dbReference type="Pfam" id="PF24308">
    <property type="entry name" value="DUF7487"/>
    <property type="match status" value="2"/>
</dbReference>
<evidence type="ECO:0000313" key="2">
    <source>
        <dbReference type="EMBL" id="QHS96158.1"/>
    </source>
</evidence>
<reference evidence="2" key="1">
    <citation type="journal article" date="2020" name="Nature">
        <title>Giant virus diversity and host interactions through global metagenomics.</title>
        <authorList>
            <person name="Schulz F."/>
            <person name="Roux S."/>
            <person name="Paez-Espino D."/>
            <person name="Jungbluth S."/>
            <person name="Walsh D.A."/>
            <person name="Denef V.J."/>
            <person name="McMahon K.D."/>
            <person name="Konstantinidis K.T."/>
            <person name="Eloe-Fadrosh E.A."/>
            <person name="Kyrpides N.C."/>
            <person name="Woyke T."/>
        </authorList>
    </citation>
    <scope>NUCLEOTIDE SEQUENCE</scope>
    <source>
        <strain evidence="2">GVMAG-M-3300019093-7</strain>
    </source>
</reference>
<name>A0A6C0BXM5_9ZZZZ</name>